<dbReference type="InterPro" id="IPR039667">
    <property type="entry name" value="Dolichyldiphosphatase_PAP2"/>
</dbReference>
<evidence type="ECO:0000256" key="3">
    <source>
        <dbReference type="ARBA" id="ARBA00022801"/>
    </source>
</evidence>
<dbReference type="eggNOG" id="KOG3146">
    <property type="taxonomic scope" value="Eukaryota"/>
</dbReference>
<dbReference type="InterPro" id="IPR036938">
    <property type="entry name" value="PAP2/HPO_sf"/>
</dbReference>
<proteinExistence type="predicted"/>
<dbReference type="EMBL" id="HE612866">
    <property type="protein sequence ID" value="CCE65256.1"/>
    <property type="molecule type" value="Genomic_DNA"/>
</dbReference>
<evidence type="ECO:0000313" key="8">
    <source>
        <dbReference type="EMBL" id="CCE65256.1"/>
    </source>
</evidence>
<dbReference type="OrthoDB" id="302705at2759"/>
<dbReference type="OMA" id="LTVYQHE"/>
<dbReference type="HOGENOM" id="CLU_074922_0_1_1"/>
<dbReference type="GO" id="GO:0006487">
    <property type="term" value="P:protein N-linked glycosylation"/>
    <property type="evidence" value="ECO:0007669"/>
    <property type="project" value="EnsemblFungi"/>
</dbReference>
<keyword evidence="4 6" id="KW-1133">Transmembrane helix</keyword>
<gene>
    <name evidence="8" type="primary">TPHA0K01220</name>
    <name evidence="8" type="ordered locus">TPHA_0K01220</name>
</gene>
<evidence type="ECO:0000256" key="1">
    <source>
        <dbReference type="ARBA" id="ARBA00004141"/>
    </source>
</evidence>
<evidence type="ECO:0000256" key="4">
    <source>
        <dbReference type="ARBA" id="ARBA00022989"/>
    </source>
</evidence>
<dbReference type="SUPFAM" id="SSF48317">
    <property type="entry name" value="Acid phosphatase/Vanadium-dependent haloperoxidase"/>
    <property type="match status" value="1"/>
</dbReference>
<dbReference type="GO" id="GO:0047874">
    <property type="term" value="F:dolichyldiphosphatase activity"/>
    <property type="evidence" value="ECO:0007669"/>
    <property type="project" value="EnsemblFungi"/>
</dbReference>
<dbReference type="GO" id="GO:0042392">
    <property type="term" value="F:sphingosine-1-phosphate phosphatase activity"/>
    <property type="evidence" value="ECO:0007669"/>
    <property type="project" value="TreeGrafter"/>
</dbReference>
<evidence type="ECO:0000259" key="7">
    <source>
        <dbReference type="SMART" id="SM00014"/>
    </source>
</evidence>
<dbReference type="Pfam" id="PF01569">
    <property type="entry name" value="PAP2"/>
    <property type="match status" value="1"/>
</dbReference>
<dbReference type="UniPathway" id="UPA00378"/>
<dbReference type="GeneID" id="11533272"/>
<keyword evidence="3" id="KW-0378">Hydrolase</keyword>
<sequence>MLENSTLTISPNIIPLDDTFILYDSNSLLSFCCAYFSLIPIGILMFYLSWFITTREIEACIIAGGQVSNEIFNNVVKKIIKQPRPAFFGDSFQNNTMRSGYGMPSAHSQFMGFFFIYFTLTYIRRWNNLTSVKKVLGVANLACLSAIVCFSRAYLNYHTIGQVIVGWSLGACAGSTYYFIIGVLRELGFINWLLDLWILKQVYAKDSFNLAPFSLRDEYNHYLRRKITTDSRTKKNN</sequence>
<dbReference type="InterPro" id="IPR000326">
    <property type="entry name" value="PAP2/HPO"/>
</dbReference>
<dbReference type="SMART" id="SM00014">
    <property type="entry name" value="acidPPc"/>
    <property type="match status" value="1"/>
</dbReference>
<evidence type="ECO:0000256" key="5">
    <source>
        <dbReference type="ARBA" id="ARBA00023136"/>
    </source>
</evidence>
<name>G8BZC8_TETPH</name>
<accession>G8BZC8</accession>
<organism evidence="8 9">
    <name type="scientific">Tetrapisispora phaffii (strain ATCC 24235 / CBS 4417 / NBRC 1672 / NRRL Y-8282 / UCD 70-5)</name>
    <name type="common">Yeast</name>
    <name type="synonym">Fabospora phaffii</name>
    <dbReference type="NCBI Taxonomy" id="1071381"/>
    <lineage>
        <taxon>Eukaryota</taxon>
        <taxon>Fungi</taxon>
        <taxon>Dikarya</taxon>
        <taxon>Ascomycota</taxon>
        <taxon>Saccharomycotina</taxon>
        <taxon>Saccharomycetes</taxon>
        <taxon>Saccharomycetales</taxon>
        <taxon>Saccharomycetaceae</taxon>
        <taxon>Tetrapisispora</taxon>
    </lineage>
</organism>
<feature type="domain" description="Phosphatidic acid phosphatase type 2/haloperoxidase" evidence="7">
    <location>
        <begin position="59"/>
        <end position="178"/>
    </location>
</feature>
<dbReference type="RefSeq" id="XP_003687690.1">
    <property type="nucleotide sequence ID" value="XM_003687642.1"/>
</dbReference>
<dbReference type="CDD" id="cd03382">
    <property type="entry name" value="PAP2_dolichyldiphosphatase"/>
    <property type="match status" value="1"/>
</dbReference>
<keyword evidence="5 6" id="KW-0472">Membrane</keyword>
<dbReference type="PANTHER" id="PTHR14969:SF59">
    <property type="entry name" value="DOLICHYLDIPHOSPHATASE"/>
    <property type="match status" value="1"/>
</dbReference>
<dbReference type="Proteomes" id="UP000005666">
    <property type="component" value="Chromosome 11"/>
</dbReference>
<feature type="transmembrane region" description="Helical" evidence="6">
    <location>
        <begin position="135"/>
        <end position="154"/>
    </location>
</feature>
<dbReference type="GO" id="GO:0005789">
    <property type="term" value="C:endoplasmic reticulum membrane"/>
    <property type="evidence" value="ECO:0007669"/>
    <property type="project" value="EnsemblFungi"/>
</dbReference>
<feature type="transmembrane region" description="Helical" evidence="6">
    <location>
        <begin position="160"/>
        <end position="180"/>
    </location>
</feature>
<dbReference type="Gene3D" id="1.20.144.10">
    <property type="entry name" value="Phosphatidic acid phosphatase type 2/haloperoxidase"/>
    <property type="match status" value="1"/>
</dbReference>
<evidence type="ECO:0000256" key="2">
    <source>
        <dbReference type="ARBA" id="ARBA00022692"/>
    </source>
</evidence>
<feature type="transmembrane region" description="Helical" evidence="6">
    <location>
        <begin position="28"/>
        <end position="48"/>
    </location>
</feature>
<keyword evidence="9" id="KW-1185">Reference proteome</keyword>
<dbReference type="PANTHER" id="PTHR14969">
    <property type="entry name" value="SPHINGOSINE-1-PHOSPHATE PHOSPHOHYDROLASE"/>
    <property type="match status" value="1"/>
</dbReference>
<dbReference type="GO" id="GO:0008610">
    <property type="term" value="P:lipid biosynthetic process"/>
    <property type="evidence" value="ECO:0007669"/>
    <property type="project" value="EnsemblFungi"/>
</dbReference>
<feature type="transmembrane region" description="Helical" evidence="6">
    <location>
        <begin position="106"/>
        <end position="123"/>
    </location>
</feature>
<evidence type="ECO:0000256" key="6">
    <source>
        <dbReference type="SAM" id="Phobius"/>
    </source>
</evidence>
<evidence type="ECO:0000313" key="9">
    <source>
        <dbReference type="Proteomes" id="UP000005666"/>
    </source>
</evidence>
<dbReference type="AlphaFoldDB" id="G8BZC8"/>
<dbReference type="KEGG" id="tpf:TPHA_0K01220"/>
<reference evidence="8 9" key="1">
    <citation type="journal article" date="2011" name="Proc. Natl. Acad. Sci. U.S.A.">
        <title>Evolutionary erosion of yeast sex chromosomes by mating-type switching accidents.</title>
        <authorList>
            <person name="Gordon J.L."/>
            <person name="Armisen D."/>
            <person name="Proux-Wera E."/>
            <person name="Oheigeartaigh S.S."/>
            <person name="Byrne K.P."/>
            <person name="Wolfe K.H."/>
        </authorList>
    </citation>
    <scope>NUCLEOTIDE SEQUENCE [LARGE SCALE GENOMIC DNA]</scope>
    <source>
        <strain evidence="9">ATCC 24235 / CBS 4417 / NBRC 1672 / NRRL Y-8282 / UCD 70-5</strain>
    </source>
</reference>
<dbReference type="STRING" id="1071381.G8BZC8"/>
<comment type="subcellular location">
    <subcellularLocation>
        <location evidence="1">Membrane</location>
        <topology evidence="1">Multi-pass membrane protein</topology>
    </subcellularLocation>
</comment>
<keyword evidence="2 6" id="KW-0812">Transmembrane</keyword>
<protein>
    <recommendedName>
        <fullName evidence="7">Phosphatidic acid phosphatase type 2/haloperoxidase domain-containing protein</fullName>
    </recommendedName>
</protein>